<dbReference type="PANTHER" id="PTHR11257:SF13">
    <property type="entry name" value="GEO07322P1"/>
    <property type="match status" value="1"/>
</dbReference>
<keyword evidence="1" id="KW-0732">Signal</keyword>
<dbReference type="InterPro" id="IPR005055">
    <property type="entry name" value="A10/PebIII"/>
</dbReference>
<dbReference type="AlphaFoldDB" id="A0A1L2BLD1"/>
<dbReference type="InterPro" id="IPR036682">
    <property type="entry name" value="OS_D_A10/PebIII_sf"/>
</dbReference>
<evidence type="ECO:0000313" key="2">
    <source>
        <dbReference type="EMBL" id="ALS03840.1"/>
    </source>
</evidence>
<reference evidence="2" key="1">
    <citation type="submission" date="2015-07" db="EMBL/GenBank/DDBJ databases">
        <title>Transcriptome analysis of odorant reception genes in the tea geometrid, Ectropis obliqua.</title>
        <authorList>
            <person name="Chen Z."/>
            <person name="Ma L."/>
            <person name="Li Z."/>
        </authorList>
    </citation>
    <scope>NUCLEOTIDE SEQUENCE</scope>
</reference>
<protein>
    <submittedName>
        <fullName evidence="2">Chemosensory protein 15</fullName>
    </submittedName>
</protein>
<sequence>MNALLLLAIVTLAVPLVVCYDEIYDKIDVDKIIADDALFTKYIDCMLDKGPCEVEHSADFKKLLPEVIATSCAKCSPIQKKHVRKTVKTLGEKKPAELLEFKKMYDPKGEHEKDFTAFVLAED</sequence>
<accession>A0A1L2BLD1</accession>
<organism evidence="2">
    <name type="scientific">Ectropis obliqua</name>
    <name type="common">Tea geometrid moth</name>
    <dbReference type="NCBI Taxonomy" id="248899"/>
    <lineage>
        <taxon>Eukaryota</taxon>
        <taxon>Metazoa</taxon>
        <taxon>Ecdysozoa</taxon>
        <taxon>Arthropoda</taxon>
        <taxon>Hexapoda</taxon>
        <taxon>Insecta</taxon>
        <taxon>Pterygota</taxon>
        <taxon>Neoptera</taxon>
        <taxon>Endopterygota</taxon>
        <taxon>Lepidoptera</taxon>
        <taxon>Glossata</taxon>
        <taxon>Ditrysia</taxon>
        <taxon>Geometroidea</taxon>
        <taxon>Geometridae</taxon>
        <taxon>Ennominae</taxon>
        <taxon>Ectropis</taxon>
    </lineage>
</organism>
<dbReference type="PANTHER" id="PTHR11257">
    <property type="entry name" value="CHEMOSENSORY PROTEIN-RELATED"/>
    <property type="match status" value="1"/>
</dbReference>
<dbReference type="EMBL" id="KT282983">
    <property type="protein sequence ID" value="ALS03840.1"/>
    <property type="molecule type" value="mRNA"/>
</dbReference>
<dbReference type="Pfam" id="PF03392">
    <property type="entry name" value="OS-D"/>
    <property type="match status" value="1"/>
</dbReference>
<feature type="signal peptide" evidence="1">
    <location>
        <begin position="1"/>
        <end position="19"/>
    </location>
</feature>
<evidence type="ECO:0000256" key="1">
    <source>
        <dbReference type="SAM" id="SignalP"/>
    </source>
</evidence>
<dbReference type="Gene3D" id="1.10.2080.10">
    <property type="entry name" value="Insect odorant-binding protein A10/Ejaculatory bulb-specific protein 3"/>
    <property type="match status" value="1"/>
</dbReference>
<proteinExistence type="evidence at transcript level"/>
<feature type="chain" id="PRO_5013109118" evidence="1">
    <location>
        <begin position="20"/>
        <end position="123"/>
    </location>
</feature>
<dbReference type="SUPFAM" id="SSF100910">
    <property type="entry name" value="Chemosensory protein Csp2"/>
    <property type="match status" value="1"/>
</dbReference>
<name>A0A1L2BLD1_ECTOB</name>